<accession>A0A6J4MGC0</accession>
<feature type="compositionally biased region" description="Basic residues" evidence="1">
    <location>
        <begin position="45"/>
        <end position="60"/>
    </location>
</feature>
<feature type="compositionally biased region" description="Basic and acidic residues" evidence="1">
    <location>
        <begin position="108"/>
        <end position="129"/>
    </location>
</feature>
<dbReference type="EMBL" id="CADCTW010000196">
    <property type="protein sequence ID" value="CAA9359270.1"/>
    <property type="molecule type" value="Genomic_DNA"/>
</dbReference>
<reference evidence="2" key="1">
    <citation type="submission" date="2020-02" db="EMBL/GenBank/DDBJ databases">
        <authorList>
            <person name="Meier V. D."/>
        </authorList>
    </citation>
    <scope>NUCLEOTIDE SEQUENCE</scope>
    <source>
        <strain evidence="2">AVDCRST_MAG68</strain>
    </source>
</reference>
<evidence type="ECO:0000313" key="2">
    <source>
        <dbReference type="EMBL" id="CAA9359270.1"/>
    </source>
</evidence>
<evidence type="ECO:0000256" key="1">
    <source>
        <dbReference type="SAM" id="MobiDB-lite"/>
    </source>
</evidence>
<feature type="compositionally biased region" description="Gly residues" evidence="1">
    <location>
        <begin position="23"/>
        <end position="32"/>
    </location>
</feature>
<feature type="compositionally biased region" description="Basic residues" evidence="1">
    <location>
        <begin position="139"/>
        <end position="153"/>
    </location>
</feature>
<proteinExistence type="predicted"/>
<organism evidence="2">
    <name type="scientific">uncultured Gemmatimonadota bacterium</name>
    <dbReference type="NCBI Taxonomy" id="203437"/>
    <lineage>
        <taxon>Bacteria</taxon>
        <taxon>Pseudomonadati</taxon>
        <taxon>Gemmatimonadota</taxon>
        <taxon>environmental samples</taxon>
    </lineage>
</organism>
<sequence length="257" mass="28038">EVYGSTRSRGGAACGRVRRHGGGSEAGGGLGPPGHPGSRAQPAARHQRRVRVSRLHHGPHRPGDDHAVADLAGQHRGRPVRRQRAVPDQDRQHRRRGGGPGSPVPVRQHAERRAGSGDVRPHGAGHARDAQPGGQGHPGHPRRHGRHAHRRYGHGAGAALHRPARRPVLHRPRAVLPDHPGPPPRARPRVHDHQVGERLPPGGHGQPGAVRRDPRQRARLPAHVQLDGHRRRAAGVRAARRRRHGQQHRDLGHYQPL</sequence>
<name>A0A6J4MGC0_9BACT</name>
<feature type="region of interest" description="Disordered" evidence="1">
    <location>
        <begin position="1"/>
        <end position="257"/>
    </location>
</feature>
<feature type="non-terminal residue" evidence="2">
    <location>
        <position position="1"/>
    </location>
</feature>
<dbReference type="AlphaFoldDB" id="A0A6J4MGC0"/>
<feature type="compositionally biased region" description="Basic residues" evidence="1">
    <location>
        <begin position="162"/>
        <end position="173"/>
    </location>
</feature>
<protein>
    <submittedName>
        <fullName evidence="2">Uncharacterized protein</fullName>
    </submittedName>
</protein>
<gene>
    <name evidence="2" type="ORF">AVDCRST_MAG68-4293</name>
</gene>
<feature type="compositionally biased region" description="Basic residues" evidence="1">
    <location>
        <begin position="75"/>
        <end position="84"/>
    </location>
</feature>
<feature type="non-terminal residue" evidence="2">
    <location>
        <position position="257"/>
    </location>
</feature>
<feature type="compositionally biased region" description="Basic residues" evidence="1">
    <location>
        <begin position="229"/>
        <end position="246"/>
    </location>
</feature>
<feature type="compositionally biased region" description="Basic and acidic residues" evidence="1">
    <location>
        <begin position="247"/>
        <end position="257"/>
    </location>
</feature>